<feature type="transmembrane region" description="Helical" evidence="1">
    <location>
        <begin position="62"/>
        <end position="80"/>
    </location>
</feature>
<evidence type="ECO:0000313" key="3">
    <source>
        <dbReference type="EMBL" id="ARN77063.1"/>
    </source>
</evidence>
<keyword evidence="1" id="KW-0472">Membrane</keyword>
<keyword evidence="1" id="KW-0812">Transmembrane</keyword>
<reference evidence="3 4" key="1">
    <citation type="submission" date="2016-11" db="EMBL/GenBank/DDBJ databases">
        <title>Trade-off between light-utilization and light-protection in marine flavobacteria.</title>
        <authorList>
            <person name="Kumagai Y."/>
        </authorList>
    </citation>
    <scope>NUCLEOTIDE SEQUENCE [LARGE SCALE GENOMIC DNA]</scope>
    <source>
        <strain evidence="3 4">JCM 13191</strain>
    </source>
</reference>
<dbReference type="SUPFAM" id="SSF56219">
    <property type="entry name" value="DNase I-like"/>
    <property type="match status" value="1"/>
</dbReference>
<keyword evidence="3" id="KW-0378">Hydrolase</keyword>
<dbReference type="RefSeq" id="WP_085765862.1">
    <property type="nucleotide sequence ID" value="NZ_CP019344.1"/>
</dbReference>
<dbReference type="AlphaFoldDB" id="A0A1W6MHI6"/>
<evidence type="ECO:0000256" key="1">
    <source>
        <dbReference type="SAM" id="Phobius"/>
    </source>
</evidence>
<keyword evidence="1" id="KW-1133">Transmembrane helix</keyword>
<dbReference type="GO" id="GO:0016020">
    <property type="term" value="C:membrane"/>
    <property type="evidence" value="ECO:0007669"/>
    <property type="project" value="GOC"/>
</dbReference>
<dbReference type="Proteomes" id="UP000193431">
    <property type="component" value="Chromosome"/>
</dbReference>
<dbReference type="InterPro" id="IPR005135">
    <property type="entry name" value="Endo/exonuclease/phosphatase"/>
</dbReference>
<sequence length="367" mass="42715">MWRTIFQVVGLIAAVLSLIPLFAADFWFIRVFDYLHMYFTGFTLIAIILYFFTFKPKWVKDYVYVSILLGCFIFQIYRAVDYFPFYPQEVDPAKSQTATQLTFYNVNVLQKNTESVKLFEELRDLQPDVIVFMETDQIWADKISQEIKSDYPYRVEHPLDNTYGILLYSKLELVDPQVEFLVDQEIPSITTQLRTDKGELIQLYAIHPTPPMPQHNPKSTDRDKELIKTAIKAYNSELPVIVMGDFNDVPWSDSTQLMKIIGKLLDVRLGRGAFNTFNAKNMLMRWPLDHILSSPEFRYVDADTGANFGSDHFPVWVTLSLEPENKLDQEAQEPTKNQWKQAKDQLNDQELESFTKIPASLQNLMSQ</sequence>
<evidence type="ECO:0000259" key="2">
    <source>
        <dbReference type="Pfam" id="PF03372"/>
    </source>
</evidence>
<dbReference type="GO" id="GO:0006506">
    <property type="term" value="P:GPI anchor biosynthetic process"/>
    <property type="evidence" value="ECO:0007669"/>
    <property type="project" value="TreeGrafter"/>
</dbReference>
<dbReference type="OrthoDB" id="9796594at2"/>
<dbReference type="EMBL" id="CP019344">
    <property type="protein sequence ID" value="ARN77063.1"/>
    <property type="molecule type" value="Genomic_DNA"/>
</dbReference>
<dbReference type="InterPro" id="IPR051916">
    <property type="entry name" value="GPI-anchor_lipid_remodeler"/>
</dbReference>
<protein>
    <submittedName>
        <fullName evidence="3">Endonuclease</fullName>
    </submittedName>
</protein>
<name>A0A1W6MHI6_9FLAO</name>
<dbReference type="InterPro" id="IPR036691">
    <property type="entry name" value="Endo/exonu/phosph_ase_sf"/>
</dbReference>
<keyword evidence="3" id="KW-0255">Endonuclease</keyword>
<dbReference type="Gene3D" id="3.60.10.10">
    <property type="entry name" value="Endonuclease/exonuclease/phosphatase"/>
    <property type="match status" value="1"/>
</dbReference>
<dbReference type="GO" id="GO:0004519">
    <property type="term" value="F:endonuclease activity"/>
    <property type="evidence" value="ECO:0007669"/>
    <property type="project" value="UniProtKB-KW"/>
</dbReference>
<dbReference type="Pfam" id="PF03372">
    <property type="entry name" value="Exo_endo_phos"/>
    <property type="match status" value="1"/>
</dbReference>
<organism evidence="3 4">
    <name type="scientific">Nonlabens spongiae</name>
    <dbReference type="NCBI Taxonomy" id="331648"/>
    <lineage>
        <taxon>Bacteria</taxon>
        <taxon>Pseudomonadati</taxon>
        <taxon>Bacteroidota</taxon>
        <taxon>Flavobacteriia</taxon>
        <taxon>Flavobacteriales</taxon>
        <taxon>Flavobacteriaceae</taxon>
        <taxon>Nonlabens</taxon>
    </lineage>
</organism>
<keyword evidence="3" id="KW-0540">Nuclease</keyword>
<accession>A0A1W6MHI6</accession>
<dbReference type="PANTHER" id="PTHR14859:SF15">
    <property type="entry name" value="ENDONUCLEASE_EXONUCLEASE_PHOSPHATASE DOMAIN-CONTAINING PROTEIN"/>
    <property type="match status" value="1"/>
</dbReference>
<dbReference type="PANTHER" id="PTHR14859">
    <property type="entry name" value="CALCOFLUOR WHITE HYPERSENSITIVE PROTEIN PRECURSOR"/>
    <property type="match status" value="1"/>
</dbReference>
<feature type="transmembrane region" description="Helical" evidence="1">
    <location>
        <begin position="33"/>
        <end position="53"/>
    </location>
</feature>
<gene>
    <name evidence="3" type="ORF">BST97_03065</name>
</gene>
<keyword evidence="4" id="KW-1185">Reference proteome</keyword>
<evidence type="ECO:0000313" key="4">
    <source>
        <dbReference type="Proteomes" id="UP000193431"/>
    </source>
</evidence>
<feature type="domain" description="Endonuclease/exonuclease/phosphatase" evidence="2">
    <location>
        <begin position="104"/>
        <end position="312"/>
    </location>
</feature>
<proteinExistence type="predicted"/>